<dbReference type="AlphaFoldDB" id="A0A512C867"/>
<dbReference type="InterPro" id="IPR025345">
    <property type="entry name" value="DUF4249"/>
</dbReference>
<dbReference type="PROSITE" id="PS51257">
    <property type="entry name" value="PROKAR_LIPOPROTEIN"/>
    <property type="match status" value="1"/>
</dbReference>
<dbReference type="RefSeq" id="WP_020890406.1">
    <property type="nucleotide sequence ID" value="NZ_BJYV01000002.1"/>
</dbReference>
<gene>
    <name evidence="1" type="ORF">CQA01_09400</name>
</gene>
<sequence>MDAVIKKIHLPVILGALLLFFGCREPFSPELNDLNEQILVVEGFIEVGGRTTNIKLSLASSLYTDTSDFPVPGANITIFAENGESWELDTDNLGAYATDAFLPENETYTLTIDLSNGQSYVSDKIKPIESPDFDISFTKEDGDVQVYSNTTGNDEAEYFLWQYEETWLYRTPNTSFFNYDKVTKEMVAIPLDQLTNRCYNFDQSRRVILEASSRFENNRIFQKELLTIDSLSEKLGIRYRIKARQYAIDREAYIFWEGIRRNSDDIGDIFSPLPSAVSSNIHAVADPDEPVIGYISAGKSNERILYINTNEVVPWRTSINDYFGCVIDTAATVDYEEIFGLLNFTPLYEFCENLPCEGFFYSTEACTDCRLRGGVLQKPEYWKDE</sequence>
<reference evidence="1 2" key="1">
    <citation type="submission" date="2019-07" db="EMBL/GenBank/DDBJ databases">
        <title>Whole genome shotgun sequence of Cyclobacterium qasimii NBRC 106168.</title>
        <authorList>
            <person name="Hosoyama A."/>
            <person name="Uohara A."/>
            <person name="Ohji S."/>
            <person name="Ichikawa N."/>
        </authorList>
    </citation>
    <scope>NUCLEOTIDE SEQUENCE [LARGE SCALE GENOMIC DNA]</scope>
    <source>
        <strain evidence="1 2">NBRC 106168</strain>
    </source>
</reference>
<name>A0A512C867_9BACT</name>
<evidence type="ECO:0008006" key="3">
    <source>
        <dbReference type="Google" id="ProtNLM"/>
    </source>
</evidence>
<proteinExistence type="predicted"/>
<comment type="caution">
    <text evidence="1">The sequence shown here is derived from an EMBL/GenBank/DDBJ whole genome shotgun (WGS) entry which is preliminary data.</text>
</comment>
<accession>A0A512C867</accession>
<evidence type="ECO:0000313" key="2">
    <source>
        <dbReference type="Proteomes" id="UP000321301"/>
    </source>
</evidence>
<dbReference type="Pfam" id="PF14054">
    <property type="entry name" value="DUF4249"/>
    <property type="match status" value="1"/>
</dbReference>
<organism evidence="1 2">
    <name type="scientific">Cyclobacterium qasimii</name>
    <dbReference type="NCBI Taxonomy" id="1350429"/>
    <lineage>
        <taxon>Bacteria</taxon>
        <taxon>Pseudomonadati</taxon>
        <taxon>Bacteroidota</taxon>
        <taxon>Cytophagia</taxon>
        <taxon>Cytophagales</taxon>
        <taxon>Cyclobacteriaceae</taxon>
        <taxon>Cyclobacterium</taxon>
    </lineage>
</organism>
<keyword evidence="2" id="KW-1185">Reference proteome</keyword>
<protein>
    <recommendedName>
        <fullName evidence="3">DUF4249 domain-containing protein</fullName>
    </recommendedName>
</protein>
<dbReference type="EMBL" id="BJYV01000002">
    <property type="protein sequence ID" value="GEO20406.1"/>
    <property type="molecule type" value="Genomic_DNA"/>
</dbReference>
<evidence type="ECO:0000313" key="1">
    <source>
        <dbReference type="EMBL" id="GEO20406.1"/>
    </source>
</evidence>
<dbReference type="Proteomes" id="UP000321301">
    <property type="component" value="Unassembled WGS sequence"/>
</dbReference>